<organism evidence="2 3">
    <name type="scientific">Aureobasidium namibiae CBS 147.97</name>
    <dbReference type="NCBI Taxonomy" id="1043004"/>
    <lineage>
        <taxon>Eukaryota</taxon>
        <taxon>Fungi</taxon>
        <taxon>Dikarya</taxon>
        <taxon>Ascomycota</taxon>
        <taxon>Pezizomycotina</taxon>
        <taxon>Dothideomycetes</taxon>
        <taxon>Dothideomycetidae</taxon>
        <taxon>Dothideales</taxon>
        <taxon>Saccotheciaceae</taxon>
        <taxon>Aureobasidium</taxon>
    </lineage>
</organism>
<feature type="region of interest" description="Disordered" evidence="1">
    <location>
        <begin position="17"/>
        <end position="37"/>
    </location>
</feature>
<dbReference type="RefSeq" id="XP_013432464.1">
    <property type="nucleotide sequence ID" value="XM_013577010.1"/>
</dbReference>
<evidence type="ECO:0000256" key="1">
    <source>
        <dbReference type="SAM" id="MobiDB-lite"/>
    </source>
</evidence>
<proteinExistence type="predicted"/>
<dbReference type="Proteomes" id="UP000027730">
    <property type="component" value="Unassembled WGS sequence"/>
</dbReference>
<keyword evidence="3" id="KW-1185">Reference proteome</keyword>
<accession>A0A074WYG2</accession>
<sequence length="77" mass="8843">MLSELKVEVIELKAVKKAEPKPPSTVSKRKQSSTGERFTLKFPTSAEAAASHKKARNIRRHGREQFIRILRRVETEE</sequence>
<dbReference type="EMBL" id="KL584702">
    <property type="protein sequence ID" value="KEQ78213.1"/>
    <property type="molecule type" value="Genomic_DNA"/>
</dbReference>
<evidence type="ECO:0000313" key="2">
    <source>
        <dbReference type="EMBL" id="KEQ78213.1"/>
    </source>
</evidence>
<name>A0A074WYG2_9PEZI</name>
<protein>
    <submittedName>
        <fullName evidence="2">Uncharacterized protein</fullName>
    </submittedName>
</protein>
<evidence type="ECO:0000313" key="3">
    <source>
        <dbReference type="Proteomes" id="UP000027730"/>
    </source>
</evidence>
<dbReference type="GeneID" id="25416138"/>
<reference evidence="2 3" key="1">
    <citation type="journal article" date="2014" name="BMC Genomics">
        <title>Genome sequencing of four Aureobasidium pullulans varieties: biotechnological potential, stress tolerance, and description of new species.</title>
        <authorList>
            <person name="Gostin Ar C."/>
            <person name="Ohm R.A."/>
            <person name="Kogej T."/>
            <person name="Sonjak S."/>
            <person name="Turk M."/>
            <person name="Zajc J."/>
            <person name="Zalar P."/>
            <person name="Grube M."/>
            <person name="Sun H."/>
            <person name="Han J."/>
            <person name="Sharma A."/>
            <person name="Chiniquy J."/>
            <person name="Ngan C.Y."/>
            <person name="Lipzen A."/>
            <person name="Barry K."/>
            <person name="Grigoriev I.V."/>
            <person name="Gunde-Cimerman N."/>
        </authorList>
    </citation>
    <scope>NUCLEOTIDE SEQUENCE [LARGE SCALE GENOMIC DNA]</scope>
    <source>
        <strain evidence="2 3">CBS 147.97</strain>
    </source>
</reference>
<dbReference type="AlphaFoldDB" id="A0A074WYG2"/>
<dbReference type="HOGENOM" id="CLU_2637662_0_0_1"/>
<gene>
    <name evidence="2" type="ORF">M436DRAFT_78044</name>
</gene>